<gene>
    <name evidence="2" type="ORF">SPRG_04096</name>
</gene>
<dbReference type="EMBL" id="KK583198">
    <property type="protein sequence ID" value="KDO31481.1"/>
    <property type="molecule type" value="Genomic_DNA"/>
</dbReference>
<sequence>MVDFVASVVDAVASQPLEQDTMRRAFLKQLNEAEGRKPVTFSSGRAKKSFNVHHCRDFILACVNEIVDLDETDPSFDYAESCADSTSDYPWRAPKAKCSSPSLTELLVRPASPLAKTGAGFDYIETLSTPAPEDIASHLRRLIRLHNEQHSESTDNAFSKVHAYARSMAQKRRAFAAFKEAMPMEPASPLKKATRHGPLATKRFVFNVLRRELPAMAAESPLKKSPLKEFATKYNSFSKLKAHRNGSPTNRQRKQRALQQLKAQSTNTKILVQPRVAPSWRQSLRDFAIVVLGVLLALAAVEEFQR</sequence>
<dbReference type="AlphaFoldDB" id="A0A067CY61"/>
<dbReference type="RefSeq" id="XP_012198074.1">
    <property type="nucleotide sequence ID" value="XM_012342684.1"/>
</dbReference>
<evidence type="ECO:0000313" key="3">
    <source>
        <dbReference type="Proteomes" id="UP000030745"/>
    </source>
</evidence>
<feature type="region of interest" description="Disordered" evidence="1">
    <location>
        <begin position="240"/>
        <end position="262"/>
    </location>
</feature>
<dbReference type="KEGG" id="spar:SPRG_04096"/>
<accession>A0A067CY61</accession>
<protein>
    <submittedName>
        <fullName evidence="2">Uncharacterized protein</fullName>
    </submittedName>
</protein>
<proteinExistence type="predicted"/>
<keyword evidence="3" id="KW-1185">Reference proteome</keyword>
<evidence type="ECO:0000256" key="1">
    <source>
        <dbReference type="SAM" id="MobiDB-lite"/>
    </source>
</evidence>
<dbReference type="VEuPathDB" id="FungiDB:SPRG_04096"/>
<reference evidence="2 3" key="1">
    <citation type="journal article" date="2013" name="PLoS Genet.">
        <title>Distinctive expansion of potential virulence genes in the genome of the oomycete fish pathogen Saprolegnia parasitica.</title>
        <authorList>
            <person name="Jiang R.H."/>
            <person name="de Bruijn I."/>
            <person name="Haas B.J."/>
            <person name="Belmonte R."/>
            <person name="Lobach L."/>
            <person name="Christie J."/>
            <person name="van den Ackerveken G."/>
            <person name="Bottin A."/>
            <person name="Bulone V."/>
            <person name="Diaz-Moreno S.M."/>
            <person name="Dumas B."/>
            <person name="Fan L."/>
            <person name="Gaulin E."/>
            <person name="Govers F."/>
            <person name="Grenville-Briggs L.J."/>
            <person name="Horner N.R."/>
            <person name="Levin J.Z."/>
            <person name="Mammella M."/>
            <person name="Meijer H.J."/>
            <person name="Morris P."/>
            <person name="Nusbaum C."/>
            <person name="Oome S."/>
            <person name="Phillips A.J."/>
            <person name="van Rooyen D."/>
            <person name="Rzeszutek E."/>
            <person name="Saraiva M."/>
            <person name="Secombes C.J."/>
            <person name="Seidl M.F."/>
            <person name="Snel B."/>
            <person name="Stassen J.H."/>
            <person name="Sykes S."/>
            <person name="Tripathy S."/>
            <person name="van den Berg H."/>
            <person name="Vega-Arreguin J.C."/>
            <person name="Wawra S."/>
            <person name="Young S.K."/>
            <person name="Zeng Q."/>
            <person name="Dieguez-Uribeondo J."/>
            <person name="Russ C."/>
            <person name="Tyler B.M."/>
            <person name="van West P."/>
        </authorList>
    </citation>
    <scope>NUCLEOTIDE SEQUENCE [LARGE SCALE GENOMIC DNA]</scope>
    <source>
        <strain evidence="2 3">CBS 223.65</strain>
    </source>
</reference>
<evidence type="ECO:0000313" key="2">
    <source>
        <dbReference type="EMBL" id="KDO31481.1"/>
    </source>
</evidence>
<dbReference type="OMA" id="VHAYARS"/>
<organism evidence="2 3">
    <name type="scientific">Saprolegnia parasitica (strain CBS 223.65)</name>
    <dbReference type="NCBI Taxonomy" id="695850"/>
    <lineage>
        <taxon>Eukaryota</taxon>
        <taxon>Sar</taxon>
        <taxon>Stramenopiles</taxon>
        <taxon>Oomycota</taxon>
        <taxon>Saprolegniomycetes</taxon>
        <taxon>Saprolegniales</taxon>
        <taxon>Saprolegniaceae</taxon>
        <taxon>Saprolegnia</taxon>
    </lineage>
</organism>
<dbReference type="OrthoDB" id="67885at2759"/>
<name>A0A067CY61_SAPPC</name>
<dbReference type="Proteomes" id="UP000030745">
    <property type="component" value="Unassembled WGS sequence"/>
</dbReference>
<dbReference type="GeneID" id="24126567"/>